<dbReference type="GO" id="GO:0000287">
    <property type="term" value="F:magnesium ion binding"/>
    <property type="evidence" value="ECO:0007669"/>
    <property type="project" value="UniProtKB-UniRule"/>
</dbReference>
<dbReference type="NCBIfam" id="TIGR00693">
    <property type="entry name" value="thiE"/>
    <property type="match status" value="1"/>
</dbReference>
<dbReference type="eggNOG" id="COG0352">
    <property type="taxonomic scope" value="Bacteria"/>
</dbReference>
<comment type="pathway">
    <text evidence="1 9 11">Cofactor biosynthesis; thiamine diphosphate biosynthesis; thiamine phosphate from 4-amino-2-methyl-5-diphosphomethylpyrimidine and 4-methyl-5-(2-phosphoethyl)-thiazole: step 1/1.</text>
</comment>
<reference evidence="13 14" key="1">
    <citation type="submission" date="2011-01" db="EMBL/GenBank/DDBJ databases">
        <title>Whole genome sequence of Amphibacillus xylinus NBRC 15112.</title>
        <authorList>
            <person name="Nakazawa H."/>
            <person name="Katano Y."/>
            <person name="Nakamura S."/>
            <person name="Sasagawa M."/>
            <person name="Fukada J."/>
            <person name="Arai T."/>
            <person name="Sasakura N."/>
            <person name="Mochizuki D."/>
            <person name="Hosoyama A."/>
            <person name="Harada K."/>
            <person name="Horikawa H."/>
            <person name="Kato Y."/>
            <person name="Harada T."/>
            <person name="Sasaki K."/>
            <person name="Sekiguchi M."/>
            <person name="Hodoyama M."/>
            <person name="Nishiko R."/>
            <person name="Narita H."/>
            <person name="Hanamaki A."/>
            <person name="Hata C."/>
            <person name="Konno Y."/>
            <person name="Niimura Y."/>
            <person name="Yamazaki S."/>
            <person name="Fujita N."/>
        </authorList>
    </citation>
    <scope>NUCLEOTIDE SEQUENCE [LARGE SCALE GENOMIC DNA]</scope>
    <source>
        <strain evidence="14">ATCC 51415 / DSM 6626 / JCM 7361 / LMG 17667 / NBRC 15112 / Ep01</strain>
    </source>
</reference>
<feature type="binding site" evidence="9">
    <location>
        <position position="114"/>
    </location>
    <ligand>
        <name>4-amino-2-methyl-5-(diphosphooxymethyl)pyrimidine</name>
        <dbReference type="ChEBI" id="CHEBI:57841"/>
    </ligand>
</feature>
<keyword evidence="14" id="KW-1185">Reference proteome</keyword>
<keyword evidence="3 9" id="KW-0479">Metal-binding</keyword>
<dbReference type="PANTHER" id="PTHR20857:SF15">
    <property type="entry name" value="THIAMINE-PHOSPHATE SYNTHASE"/>
    <property type="match status" value="1"/>
</dbReference>
<keyword evidence="4 9" id="KW-0460">Magnesium</keyword>
<comment type="catalytic activity">
    <reaction evidence="6 9 10">
        <text>4-methyl-5-(2-phosphooxyethyl)-thiazole + 4-amino-2-methyl-5-(diphosphooxymethyl)pyrimidine + H(+) = thiamine phosphate + diphosphate</text>
        <dbReference type="Rhea" id="RHEA:22328"/>
        <dbReference type="ChEBI" id="CHEBI:15378"/>
        <dbReference type="ChEBI" id="CHEBI:33019"/>
        <dbReference type="ChEBI" id="CHEBI:37575"/>
        <dbReference type="ChEBI" id="CHEBI:57841"/>
        <dbReference type="ChEBI" id="CHEBI:58296"/>
        <dbReference type="EC" id="2.5.1.3"/>
    </reaction>
</comment>
<feature type="binding site" evidence="9">
    <location>
        <position position="75"/>
    </location>
    <ligand>
        <name>4-amino-2-methyl-5-(diphosphooxymethyl)pyrimidine</name>
        <dbReference type="ChEBI" id="CHEBI:57841"/>
    </ligand>
</feature>
<dbReference type="CDD" id="cd00564">
    <property type="entry name" value="TMP_TenI"/>
    <property type="match status" value="1"/>
</dbReference>
<feature type="binding site" evidence="9">
    <location>
        <position position="143"/>
    </location>
    <ligand>
        <name>4-amino-2-methyl-5-(diphosphooxymethyl)pyrimidine</name>
        <dbReference type="ChEBI" id="CHEBI:57841"/>
    </ligand>
</feature>
<dbReference type="InterPro" id="IPR034291">
    <property type="entry name" value="TMP_synthase"/>
</dbReference>
<dbReference type="GO" id="GO:0009228">
    <property type="term" value="P:thiamine biosynthetic process"/>
    <property type="evidence" value="ECO:0007669"/>
    <property type="project" value="UniProtKB-KW"/>
</dbReference>
<dbReference type="SUPFAM" id="SSF51391">
    <property type="entry name" value="Thiamin phosphate synthase"/>
    <property type="match status" value="1"/>
</dbReference>
<dbReference type="InterPro" id="IPR036206">
    <property type="entry name" value="ThiamineP_synth_sf"/>
</dbReference>
<comment type="catalytic activity">
    <reaction evidence="8 9 10">
        <text>2-[(2R,5Z)-2-carboxy-4-methylthiazol-5(2H)-ylidene]ethyl phosphate + 4-amino-2-methyl-5-(diphosphooxymethyl)pyrimidine + 2 H(+) = thiamine phosphate + CO2 + diphosphate</text>
        <dbReference type="Rhea" id="RHEA:47844"/>
        <dbReference type="ChEBI" id="CHEBI:15378"/>
        <dbReference type="ChEBI" id="CHEBI:16526"/>
        <dbReference type="ChEBI" id="CHEBI:33019"/>
        <dbReference type="ChEBI" id="CHEBI:37575"/>
        <dbReference type="ChEBI" id="CHEBI:57841"/>
        <dbReference type="ChEBI" id="CHEBI:62899"/>
        <dbReference type="EC" id="2.5.1.3"/>
    </reaction>
</comment>
<feature type="binding site" evidence="9">
    <location>
        <begin position="192"/>
        <end position="193"/>
    </location>
    <ligand>
        <name>2-[(2R,5Z)-2-carboxy-4-methylthiazol-5(2H)-ylidene]ethyl phosphate</name>
        <dbReference type="ChEBI" id="CHEBI:62899"/>
    </ligand>
</feature>
<evidence type="ECO:0000256" key="5">
    <source>
        <dbReference type="ARBA" id="ARBA00022977"/>
    </source>
</evidence>
<evidence type="ECO:0000259" key="12">
    <source>
        <dbReference type="Pfam" id="PF02581"/>
    </source>
</evidence>
<dbReference type="HOGENOM" id="CLU_018272_3_2_9"/>
<dbReference type="RefSeq" id="WP_015009048.1">
    <property type="nucleotide sequence ID" value="NC_018704.1"/>
</dbReference>
<keyword evidence="2 9" id="KW-0808">Transferase</keyword>
<dbReference type="GO" id="GO:0004789">
    <property type="term" value="F:thiamine-phosphate diphosphorylase activity"/>
    <property type="evidence" value="ECO:0007669"/>
    <property type="project" value="UniProtKB-UniRule"/>
</dbReference>
<dbReference type="PANTHER" id="PTHR20857">
    <property type="entry name" value="THIAMINE-PHOSPHATE PYROPHOSPHORYLASE"/>
    <property type="match status" value="1"/>
</dbReference>
<dbReference type="KEGG" id="axl:AXY_03100"/>
<name>K0IZQ4_AMPXN</name>
<proteinExistence type="inferred from homology"/>
<evidence type="ECO:0000313" key="13">
    <source>
        <dbReference type="EMBL" id="BAM46442.1"/>
    </source>
</evidence>
<dbReference type="FunFam" id="3.20.20.70:FF:000096">
    <property type="entry name" value="Thiamine-phosphate synthase"/>
    <property type="match status" value="1"/>
</dbReference>
<organism evidence="13 14">
    <name type="scientific">Amphibacillus xylanus (strain ATCC 51415 / DSM 6626 / JCM 7361 / LMG 17667 / NBRC 15112 / Ep01)</name>
    <dbReference type="NCBI Taxonomy" id="698758"/>
    <lineage>
        <taxon>Bacteria</taxon>
        <taxon>Bacillati</taxon>
        <taxon>Bacillota</taxon>
        <taxon>Bacilli</taxon>
        <taxon>Bacillales</taxon>
        <taxon>Bacillaceae</taxon>
        <taxon>Amphibacillus</taxon>
    </lineage>
</organism>
<feature type="binding site" evidence="9">
    <location>
        <position position="95"/>
    </location>
    <ligand>
        <name>Mg(2+)</name>
        <dbReference type="ChEBI" id="CHEBI:18420"/>
    </ligand>
</feature>
<dbReference type="UniPathway" id="UPA00060">
    <property type="reaction ID" value="UER00141"/>
</dbReference>
<dbReference type="InterPro" id="IPR013785">
    <property type="entry name" value="Aldolase_TIM"/>
</dbReference>
<dbReference type="Gene3D" id="3.20.20.70">
    <property type="entry name" value="Aldolase class I"/>
    <property type="match status" value="1"/>
</dbReference>
<dbReference type="EC" id="2.5.1.3" evidence="9"/>
<dbReference type="AlphaFoldDB" id="K0IZQ4"/>
<evidence type="ECO:0000256" key="11">
    <source>
        <dbReference type="RuleBase" id="RU004253"/>
    </source>
</evidence>
<comment type="catalytic activity">
    <reaction evidence="7 9 10">
        <text>2-(2-carboxy-4-methylthiazol-5-yl)ethyl phosphate + 4-amino-2-methyl-5-(diphosphooxymethyl)pyrimidine + 2 H(+) = thiamine phosphate + CO2 + diphosphate</text>
        <dbReference type="Rhea" id="RHEA:47848"/>
        <dbReference type="ChEBI" id="CHEBI:15378"/>
        <dbReference type="ChEBI" id="CHEBI:16526"/>
        <dbReference type="ChEBI" id="CHEBI:33019"/>
        <dbReference type="ChEBI" id="CHEBI:37575"/>
        <dbReference type="ChEBI" id="CHEBI:57841"/>
        <dbReference type="ChEBI" id="CHEBI:62890"/>
        <dbReference type="EC" id="2.5.1.3"/>
    </reaction>
</comment>
<dbReference type="Pfam" id="PF02581">
    <property type="entry name" value="TMP-TENI"/>
    <property type="match status" value="1"/>
</dbReference>
<evidence type="ECO:0000256" key="3">
    <source>
        <dbReference type="ARBA" id="ARBA00022723"/>
    </source>
</evidence>
<evidence type="ECO:0000256" key="6">
    <source>
        <dbReference type="ARBA" id="ARBA00047334"/>
    </source>
</evidence>
<feature type="binding site" evidence="9">
    <location>
        <begin position="40"/>
        <end position="44"/>
    </location>
    <ligand>
        <name>4-amino-2-methyl-5-(diphosphooxymethyl)pyrimidine</name>
        <dbReference type="ChEBI" id="CHEBI:57841"/>
    </ligand>
</feature>
<dbReference type="GO" id="GO:0009229">
    <property type="term" value="P:thiamine diphosphate biosynthetic process"/>
    <property type="evidence" value="ECO:0007669"/>
    <property type="project" value="UniProtKB-UniRule"/>
</dbReference>
<comment type="function">
    <text evidence="9">Condenses 4-methyl-5-(beta-hydroxyethyl)thiazole monophosphate (THZ-P) and 2-methyl-4-amino-5-hydroxymethyl pyrimidine pyrophosphate (HMP-PP) to form thiamine monophosphate (TMP).</text>
</comment>
<evidence type="ECO:0000256" key="8">
    <source>
        <dbReference type="ARBA" id="ARBA00047883"/>
    </source>
</evidence>
<comment type="cofactor">
    <cofactor evidence="9">
        <name>Mg(2+)</name>
        <dbReference type="ChEBI" id="CHEBI:18420"/>
    </cofactor>
    <text evidence="9">Binds 1 Mg(2+) ion per subunit.</text>
</comment>
<feature type="domain" description="Thiamine phosphate synthase/TenI" evidence="12">
    <location>
        <begin position="10"/>
        <end position="195"/>
    </location>
</feature>
<evidence type="ECO:0000256" key="4">
    <source>
        <dbReference type="ARBA" id="ARBA00022842"/>
    </source>
</evidence>
<dbReference type="EMBL" id="AP012050">
    <property type="protein sequence ID" value="BAM46442.1"/>
    <property type="molecule type" value="Genomic_DNA"/>
</dbReference>
<dbReference type="PATRIC" id="fig|698758.3.peg.313"/>
<dbReference type="HAMAP" id="MF_00097">
    <property type="entry name" value="TMP_synthase"/>
    <property type="match status" value="1"/>
</dbReference>
<evidence type="ECO:0000313" key="14">
    <source>
        <dbReference type="Proteomes" id="UP000006294"/>
    </source>
</evidence>
<keyword evidence="5 9" id="KW-0784">Thiamine biosynthesis</keyword>
<evidence type="ECO:0000256" key="1">
    <source>
        <dbReference type="ARBA" id="ARBA00005165"/>
    </source>
</evidence>
<evidence type="ECO:0000256" key="2">
    <source>
        <dbReference type="ARBA" id="ARBA00022679"/>
    </source>
</evidence>
<dbReference type="GO" id="GO:0005737">
    <property type="term" value="C:cytoplasm"/>
    <property type="evidence" value="ECO:0007669"/>
    <property type="project" value="TreeGrafter"/>
</dbReference>
<dbReference type="OrthoDB" id="9812206at2"/>
<protein>
    <recommendedName>
        <fullName evidence="9">Thiamine-phosphate synthase</fullName>
        <shortName evidence="9">TP synthase</shortName>
        <shortName evidence="9">TPS</shortName>
        <ecNumber evidence="9">2.5.1.3</ecNumber>
    </recommendedName>
    <alternativeName>
        <fullName evidence="9">Thiamine-phosphate pyrophosphorylase</fullName>
        <shortName evidence="9">TMP pyrophosphorylase</shortName>
        <shortName evidence="9">TMP-PPase</shortName>
    </alternativeName>
</protein>
<gene>
    <name evidence="9 13" type="primary">thiE</name>
    <name evidence="13" type="ordered locus">AXY_03100</name>
</gene>
<sequence length="215" mass="23168">MVFNRESLAVYFILGSQNVKDKDPLFILEEALKGGISCFQFREKGFSAKSGSEKYDLARQMQKLCHQYRVPFFVNDDLELAINLNADGIHVGQDDIPVNQIREIAPETMKIGLSTTSVEEAIEAARLGVDYIGVGPIFPTMTKSDAKAPISLSGIQKIRNAVSDIPIVAIGGIELTDVVSVRKAGADGVAVISAISLADEPQLAAQAFVNLSANQ</sequence>
<accession>K0IZQ4</accession>
<evidence type="ECO:0000256" key="10">
    <source>
        <dbReference type="RuleBase" id="RU003826"/>
    </source>
</evidence>
<comment type="similarity">
    <text evidence="9 10">Belongs to the thiamine-phosphate synthase family.</text>
</comment>
<dbReference type="Proteomes" id="UP000006294">
    <property type="component" value="Chromosome"/>
</dbReference>
<evidence type="ECO:0000256" key="7">
    <source>
        <dbReference type="ARBA" id="ARBA00047851"/>
    </source>
</evidence>
<dbReference type="STRING" id="698758.AXY_03100"/>
<evidence type="ECO:0000256" key="9">
    <source>
        <dbReference type="HAMAP-Rule" id="MF_00097"/>
    </source>
</evidence>
<feature type="binding site" evidence="9">
    <location>
        <position position="76"/>
    </location>
    <ligand>
        <name>Mg(2+)</name>
        <dbReference type="ChEBI" id="CHEBI:18420"/>
    </ligand>
</feature>
<dbReference type="InterPro" id="IPR022998">
    <property type="entry name" value="ThiamineP_synth_TenI"/>
</dbReference>
<feature type="binding site" evidence="9">
    <location>
        <begin position="140"/>
        <end position="142"/>
    </location>
    <ligand>
        <name>2-[(2R,5Z)-2-carboxy-4-methylthiazol-5(2H)-ylidene]ethyl phosphate</name>
        <dbReference type="ChEBI" id="CHEBI:62899"/>
    </ligand>
</feature>
<feature type="binding site" evidence="9">
    <location>
        <position position="172"/>
    </location>
    <ligand>
        <name>2-[(2R,5Z)-2-carboxy-4-methylthiazol-5(2H)-ylidene]ethyl phosphate</name>
        <dbReference type="ChEBI" id="CHEBI:62899"/>
    </ligand>
</feature>